<feature type="transmembrane region" description="Helical" evidence="1">
    <location>
        <begin position="150"/>
        <end position="172"/>
    </location>
</feature>
<keyword evidence="1" id="KW-1133">Transmembrane helix</keyword>
<keyword evidence="1" id="KW-0472">Membrane</keyword>
<feature type="transmembrane region" description="Helical" evidence="1">
    <location>
        <begin position="206"/>
        <end position="224"/>
    </location>
</feature>
<evidence type="ECO:0000313" key="2">
    <source>
        <dbReference type="EMBL" id="KKM65881.1"/>
    </source>
</evidence>
<feature type="transmembrane region" description="Helical" evidence="1">
    <location>
        <begin position="9"/>
        <end position="27"/>
    </location>
</feature>
<accession>A0A0F9JTT4</accession>
<gene>
    <name evidence="2" type="ORF">LCGC14_1486810</name>
</gene>
<dbReference type="AlphaFoldDB" id="A0A0F9JTT4"/>
<evidence type="ECO:0000256" key="1">
    <source>
        <dbReference type="SAM" id="Phobius"/>
    </source>
</evidence>
<reference evidence="2" key="1">
    <citation type="journal article" date="2015" name="Nature">
        <title>Complex archaea that bridge the gap between prokaryotes and eukaryotes.</title>
        <authorList>
            <person name="Spang A."/>
            <person name="Saw J.H."/>
            <person name="Jorgensen S.L."/>
            <person name="Zaremba-Niedzwiedzka K."/>
            <person name="Martijn J."/>
            <person name="Lind A.E."/>
            <person name="van Eijk R."/>
            <person name="Schleper C."/>
            <person name="Guy L."/>
            <person name="Ettema T.J."/>
        </authorList>
    </citation>
    <scope>NUCLEOTIDE SEQUENCE</scope>
</reference>
<name>A0A0F9JTT4_9ZZZZ</name>
<feature type="transmembrane region" description="Helical" evidence="1">
    <location>
        <begin position="47"/>
        <end position="73"/>
    </location>
</feature>
<dbReference type="EMBL" id="LAZR01010641">
    <property type="protein sequence ID" value="KKM65881.1"/>
    <property type="molecule type" value="Genomic_DNA"/>
</dbReference>
<comment type="caution">
    <text evidence="2">The sequence shown here is derived from an EMBL/GenBank/DDBJ whole genome shotgun (WGS) entry which is preliminary data.</text>
</comment>
<keyword evidence="1" id="KW-0812">Transmembrane</keyword>
<feature type="transmembrane region" description="Helical" evidence="1">
    <location>
        <begin position="106"/>
        <end position="130"/>
    </location>
</feature>
<feature type="transmembrane region" description="Helical" evidence="1">
    <location>
        <begin position="230"/>
        <end position="253"/>
    </location>
</feature>
<organism evidence="2">
    <name type="scientific">marine sediment metagenome</name>
    <dbReference type="NCBI Taxonomy" id="412755"/>
    <lineage>
        <taxon>unclassified sequences</taxon>
        <taxon>metagenomes</taxon>
        <taxon>ecological metagenomes</taxon>
    </lineage>
</organism>
<protein>
    <submittedName>
        <fullName evidence="2">Uncharacterized protein</fullName>
    </submittedName>
</protein>
<proteinExistence type="predicted"/>
<sequence>MTKDKRNKIIILILFIVSQIASVVGILTGRVYETVPLTSMPYSLHILVFYIIWPLLLSIIFAIIFPLIIIPLFMMIKRIVWSRFQDCYVEMGELTLHFKTFIKRGIYISLMIIGIIITISDLIDPALFLPQGKLEGTLFPENLLLFDYDVITALSFLILPFVVGIWAVGWAIEDAGLMHYKFPKENEKILFEIEPVHLKYNGLVKGYAGVSSVIFLITAISIYLKISPGNIGAVIVTILLMMFNAAPSYLIYLKVSQAVFRKKLRKGLQEIDMLSENERLPAKIFPH</sequence>